<evidence type="ECO:0000313" key="3">
    <source>
        <dbReference type="Proteomes" id="UP001218188"/>
    </source>
</evidence>
<sequence>MYRTNRPLLGYVEIAFNQVLPKVYAISMMYTLNARRAISTRASGSRVRNGSGSDGPSLEGRVQPRHTNGDVELGRIEVVAQRETTRHVDFTDMFASTHSNEDHKSGLSNPDQKIYGPSAQ</sequence>
<feature type="region of interest" description="Disordered" evidence="1">
    <location>
        <begin position="92"/>
        <end position="120"/>
    </location>
</feature>
<feature type="region of interest" description="Disordered" evidence="1">
    <location>
        <begin position="39"/>
        <end position="72"/>
    </location>
</feature>
<keyword evidence="3" id="KW-1185">Reference proteome</keyword>
<evidence type="ECO:0000313" key="2">
    <source>
        <dbReference type="EMBL" id="KAJ7035409.1"/>
    </source>
</evidence>
<accession>A0AAD6X7W9</accession>
<evidence type="ECO:0000256" key="1">
    <source>
        <dbReference type="SAM" id="MobiDB-lite"/>
    </source>
</evidence>
<dbReference type="AlphaFoldDB" id="A0AAD6X7W9"/>
<reference evidence="2" key="1">
    <citation type="submission" date="2023-03" db="EMBL/GenBank/DDBJ databases">
        <title>Massive genome expansion in bonnet fungi (Mycena s.s.) driven by repeated elements and novel gene families across ecological guilds.</title>
        <authorList>
            <consortium name="Lawrence Berkeley National Laboratory"/>
            <person name="Harder C.B."/>
            <person name="Miyauchi S."/>
            <person name="Viragh M."/>
            <person name="Kuo A."/>
            <person name="Thoen E."/>
            <person name="Andreopoulos B."/>
            <person name="Lu D."/>
            <person name="Skrede I."/>
            <person name="Drula E."/>
            <person name="Henrissat B."/>
            <person name="Morin E."/>
            <person name="Kohler A."/>
            <person name="Barry K."/>
            <person name="LaButti K."/>
            <person name="Morin E."/>
            <person name="Salamov A."/>
            <person name="Lipzen A."/>
            <person name="Mereny Z."/>
            <person name="Hegedus B."/>
            <person name="Baldrian P."/>
            <person name="Stursova M."/>
            <person name="Weitz H."/>
            <person name="Taylor A."/>
            <person name="Grigoriev I.V."/>
            <person name="Nagy L.G."/>
            <person name="Martin F."/>
            <person name="Kauserud H."/>
        </authorList>
    </citation>
    <scope>NUCLEOTIDE SEQUENCE</scope>
    <source>
        <strain evidence="2">CBHHK200</strain>
    </source>
</reference>
<dbReference type="EMBL" id="JARJCM010000050">
    <property type="protein sequence ID" value="KAJ7035409.1"/>
    <property type="molecule type" value="Genomic_DNA"/>
</dbReference>
<gene>
    <name evidence="2" type="ORF">C8F04DRAFT_1182318</name>
</gene>
<comment type="caution">
    <text evidence="2">The sequence shown here is derived from an EMBL/GenBank/DDBJ whole genome shotgun (WGS) entry which is preliminary data.</text>
</comment>
<name>A0AAD6X7W9_9AGAR</name>
<dbReference type="Proteomes" id="UP001218188">
    <property type="component" value="Unassembled WGS sequence"/>
</dbReference>
<feature type="compositionally biased region" description="Polar residues" evidence="1">
    <location>
        <begin position="40"/>
        <end position="51"/>
    </location>
</feature>
<organism evidence="2 3">
    <name type="scientific">Mycena alexandri</name>
    <dbReference type="NCBI Taxonomy" id="1745969"/>
    <lineage>
        <taxon>Eukaryota</taxon>
        <taxon>Fungi</taxon>
        <taxon>Dikarya</taxon>
        <taxon>Basidiomycota</taxon>
        <taxon>Agaricomycotina</taxon>
        <taxon>Agaricomycetes</taxon>
        <taxon>Agaricomycetidae</taxon>
        <taxon>Agaricales</taxon>
        <taxon>Marasmiineae</taxon>
        <taxon>Mycenaceae</taxon>
        <taxon>Mycena</taxon>
    </lineage>
</organism>
<proteinExistence type="predicted"/>
<protein>
    <submittedName>
        <fullName evidence="2">Uncharacterized protein</fullName>
    </submittedName>
</protein>